<keyword evidence="9" id="KW-1185">Reference proteome</keyword>
<feature type="region of interest" description="Disordered" evidence="5">
    <location>
        <begin position="773"/>
        <end position="818"/>
    </location>
</feature>
<feature type="domain" description="C2H2-type" evidence="6">
    <location>
        <begin position="195"/>
        <end position="220"/>
    </location>
</feature>
<dbReference type="PROSITE" id="PS00028">
    <property type="entry name" value="ZINC_FINGER_C2H2_1"/>
    <property type="match status" value="3"/>
</dbReference>
<evidence type="ECO:0000256" key="4">
    <source>
        <dbReference type="PROSITE-ProRule" id="PRU00042"/>
    </source>
</evidence>
<feature type="region of interest" description="Disordered" evidence="5">
    <location>
        <begin position="93"/>
        <end position="135"/>
    </location>
</feature>
<evidence type="ECO:0000256" key="1">
    <source>
        <dbReference type="ARBA" id="ARBA00023015"/>
    </source>
</evidence>
<dbReference type="PANTHER" id="PTHR16089">
    <property type="entry name" value="REST COREPRESSOR COREST PROTEIN-RELATED"/>
    <property type="match status" value="1"/>
</dbReference>
<dbReference type="GO" id="GO:0006357">
    <property type="term" value="P:regulation of transcription by RNA polymerase II"/>
    <property type="evidence" value="ECO:0007669"/>
    <property type="project" value="TreeGrafter"/>
</dbReference>
<feature type="region of interest" description="Disordered" evidence="5">
    <location>
        <begin position="594"/>
        <end position="635"/>
    </location>
</feature>
<dbReference type="GO" id="GO:0000118">
    <property type="term" value="C:histone deacetylase complex"/>
    <property type="evidence" value="ECO:0007669"/>
    <property type="project" value="TreeGrafter"/>
</dbReference>
<keyword evidence="4" id="KW-0863">Zinc-finger</keyword>
<dbReference type="PROSITE" id="PS51156">
    <property type="entry name" value="ELM2"/>
    <property type="match status" value="1"/>
</dbReference>
<dbReference type="InterPro" id="IPR036236">
    <property type="entry name" value="Znf_C2H2_sf"/>
</dbReference>
<dbReference type="GO" id="GO:0003714">
    <property type="term" value="F:transcription corepressor activity"/>
    <property type="evidence" value="ECO:0007669"/>
    <property type="project" value="TreeGrafter"/>
</dbReference>
<dbReference type="GO" id="GO:0008270">
    <property type="term" value="F:zinc ion binding"/>
    <property type="evidence" value="ECO:0007669"/>
    <property type="project" value="UniProtKB-KW"/>
</dbReference>
<proteinExistence type="predicted"/>
<reference evidence="8 9" key="1">
    <citation type="submission" date="2019-09" db="EMBL/GenBank/DDBJ databases">
        <title>Bird 10,000 Genomes (B10K) Project - Family phase.</title>
        <authorList>
            <person name="Zhang G."/>
        </authorList>
    </citation>
    <scope>NUCLEOTIDE SEQUENCE [LARGE SCALE GENOMIC DNA]</scope>
    <source>
        <strain evidence="8">B10K-DU-027-49</strain>
        <tissue evidence="8">Muscle</tissue>
    </source>
</reference>
<feature type="domain" description="C2H2-type" evidence="6">
    <location>
        <begin position="167"/>
        <end position="194"/>
    </location>
</feature>
<dbReference type="PROSITE" id="PS50157">
    <property type="entry name" value="ZINC_FINGER_C2H2_2"/>
    <property type="match status" value="3"/>
</dbReference>
<name>A0A7K5Z713_9AVES</name>
<feature type="compositionally biased region" description="Gly residues" evidence="5">
    <location>
        <begin position="115"/>
        <end position="125"/>
    </location>
</feature>
<feature type="region of interest" description="Disordered" evidence="5">
    <location>
        <begin position="1042"/>
        <end position="1076"/>
    </location>
</feature>
<dbReference type="InterPro" id="IPR013087">
    <property type="entry name" value="Znf_C2H2_type"/>
</dbReference>
<sequence>MDPFPFGEESTLHLEMHLPAFSESPGLLCGEVLNHDLCLNTKDAMYVGLSALEGLPSLPDVDTASTNALEADLNALSLYPPKDRDAVQLLEEPAPHPSQHGEHTGLFSPLTGPEEAGGGGGGSVGRGKHPLGSPRASLPGCSRCGKVFGSASALSKHCLTHSQKREHVCALCGKAFKRQDHLSGHMLTHQKIKPFVCPEQDCEKSYCDHRSLRRHYELQHGACASKEAPREGAGQESPLLPGRSADGRTLCLESGSFPPPKDPLRCVVDDFTNQKLPVPSAEPVGAALTDSSPANPASCLGSGVSEPVGDGFSEDRLSCPESAASPVVNPGDVSVTAPGESVVTDLTGKCFISEAPLPSERVGPQCCPGSACFPAFQGQKTSSNPPSSSFQWIRNMPVCAKSQKNSVCLAPTPLPTALAGPSRTFSATCEHPDVSSFPFPPFKSSPSESTLRCLEENFQLAQPHNSHPWENTEEMNFPEIRKRSVPHGETPQLFAKEPAASPEPLHLFPALAASHEVLSHPLAAPEAEPLAAGSLQAGFQHPPPQILQRDGPPADLGFNFQDASLDRGKEGLWAIPAFPKESVGLSDFSAQLQRGNAAGSRSSTSSNPLEKKNLKKEKSKDDGAEGRASRSWRPPAVRGEKLGLSCVATPSQVALASFSSGPRRLTIFNRIQGGNIYSLTRAAKEENASAGRETAGAAPLYAENLESAGSLRGEWWQRKEEQQVRDAGDGNAPKWSLAVAGDGNSPSKPSVALGDGTVAPLVIPVSVPVTAPTSQAHNELTEEESPDGTQHKKRKRQTRPKSLFIPPPPGAGPGGFFQSNLRSPVSLVGHLLRDLFQSSPYTPPPMLSPVREGSGLYFSTLSSSSARGDPGRLLGAVFGGVDSDLGFCLLKDGAKISVEPHINVGSRFQAEVPTLRDRSHLAEEEPAASLVWKPWGDIATNPETQDRVTELLNMACSSVMPGGGTNLELALHCLHEARGDVLEALEMLLFDRRKKSESHPLANYRYAGSDAWTPLEKQLFQKAFCIHKKDFYLIQKKAGCSPRRRPHLLPKEKQKNDKKIPRGTTSPSCEAPYPGQTVFPCRECER</sequence>
<evidence type="ECO:0000313" key="8">
    <source>
        <dbReference type="EMBL" id="NWU73213.1"/>
    </source>
</evidence>
<dbReference type="InterPro" id="IPR000949">
    <property type="entry name" value="ELM2_dom"/>
</dbReference>
<feature type="non-terminal residue" evidence="8">
    <location>
        <position position="1086"/>
    </location>
</feature>
<evidence type="ECO:0000259" key="7">
    <source>
        <dbReference type="PROSITE" id="PS51156"/>
    </source>
</evidence>
<feature type="domain" description="ELM2" evidence="7">
    <location>
        <begin position="900"/>
        <end position="992"/>
    </location>
</feature>
<dbReference type="Pfam" id="PF01448">
    <property type="entry name" value="ELM2"/>
    <property type="match status" value="1"/>
</dbReference>
<dbReference type="Gene3D" id="3.30.160.60">
    <property type="entry name" value="Classic Zinc Finger"/>
    <property type="match status" value="2"/>
</dbReference>
<evidence type="ECO:0000256" key="2">
    <source>
        <dbReference type="ARBA" id="ARBA00023163"/>
    </source>
</evidence>
<dbReference type="Proteomes" id="UP000522270">
    <property type="component" value="Unassembled WGS sequence"/>
</dbReference>
<evidence type="ECO:0000256" key="3">
    <source>
        <dbReference type="ARBA" id="ARBA00023242"/>
    </source>
</evidence>
<evidence type="ECO:0000313" key="9">
    <source>
        <dbReference type="Proteomes" id="UP000522270"/>
    </source>
</evidence>
<feature type="compositionally biased region" description="Polar residues" evidence="5">
    <location>
        <begin position="594"/>
        <end position="605"/>
    </location>
</feature>
<dbReference type="SMART" id="SM00355">
    <property type="entry name" value="ZnF_C2H2"/>
    <property type="match status" value="3"/>
</dbReference>
<keyword evidence="4" id="KW-0862">Zinc</keyword>
<feature type="compositionally biased region" description="Basic and acidic residues" evidence="5">
    <location>
        <begin position="609"/>
        <end position="628"/>
    </location>
</feature>
<comment type="caution">
    <text evidence="8">The sequence shown here is derived from an EMBL/GenBank/DDBJ whole genome shotgun (WGS) entry which is preliminary data.</text>
</comment>
<dbReference type="FunFam" id="3.30.160.60:FF:000656">
    <property type="entry name" value="Zinc finger protein 541"/>
    <property type="match status" value="1"/>
</dbReference>
<protein>
    <submittedName>
        <fullName evidence="8">ZN541 protein</fullName>
    </submittedName>
</protein>
<dbReference type="Pfam" id="PF00096">
    <property type="entry name" value="zf-C2H2"/>
    <property type="match status" value="1"/>
</dbReference>
<keyword evidence="2" id="KW-0804">Transcription</keyword>
<evidence type="ECO:0000259" key="6">
    <source>
        <dbReference type="PROSITE" id="PS50157"/>
    </source>
</evidence>
<feature type="region of interest" description="Disordered" evidence="5">
    <location>
        <begin position="720"/>
        <end position="752"/>
    </location>
</feature>
<feature type="compositionally biased region" description="Basic and acidic residues" evidence="5">
    <location>
        <begin position="1049"/>
        <end position="1060"/>
    </location>
</feature>
<dbReference type="OrthoDB" id="10258692at2759"/>
<dbReference type="AlphaFoldDB" id="A0A7K5Z713"/>
<gene>
    <name evidence="8" type="primary">Znf541</name>
    <name evidence="8" type="ORF">PTEBUR_R15431</name>
</gene>
<keyword evidence="3" id="KW-0539">Nucleus</keyword>
<dbReference type="InterPro" id="IPR051066">
    <property type="entry name" value="Trans_reg/Corepressor"/>
</dbReference>
<dbReference type="PANTHER" id="PTHR16089:SF23">
    <property type="entry name" value="ZINC FINGER PROTEIN 541"/>
    <property type="match status" value="1"/>
</dbReference>
<dbReference type="GO" id="GO:0005667">
    <property type="term" value="C:transcription regulator complex"/>
    <property type="evidence" value="ECO:0007669"/>
    <property type="project" value="TreeGrafter"/>
</dbReference>
<dbReference type="SUPFAM" id="SSF57667">
    <property type="entry name" value="beta-beta-alpha zinc fingers"/>
    <property type="match status" value="2"/>
</dbReference>
<evidence type="ECO:0000256" key="5">
    <source>
        <dbReference type="SAM" id="MobiDB-lite"/>
    </source>
</evidence>
<keyword evidence="4" id="KW-0479">Metal-binding</keyword>
<feature type="non-terminal residue" evidence="8">
    <location>
        <position position="1"/>
    </location>
</feature>
<accession>A0A7K5Z713</accession>
<feature type="region of interest" description="Disordered" evidence="5">
    <location>
        <begin position="225"/>
        <end position="245"/>
    </location>
</feature>
<keyword evidence="1" id="KW-0805">Transcription regulation</keyword>
<feature type="domain" description="C2H2-type" evidence="6">
    <location>
        <begin position="139"/>
        <end position="166"/>
    </location>
</feature>
<organism evidence="8 9">
    <name type="scientific">Pterocles burchelli</name>
    <dbReference type="NCBI Taxonomy" id="2585816"/>
    <lineage>
        <taxon>Eukaryota</taxon>
        <taxon>Metazoa</taxon>
        <taxon>Chordata</taxon>
        <taxon>Craniata</taxon>
        <taxon>Vertebrata</taxon>
        <taxon>Euteleostomi</taxon>
        <taxon>Archelosauria</taxon>
        <taxon>Archosauria</taxon>
        <taxon>Dinosauria</taxon>
        <taxon>Saurischia</taxon>
        <taxon>Theropoda</taxon>
        <taxon>Coelurosauria</taxon>
        <taxon>Aves</taxon>
        <taxon>Neognathae</taxon>
        <taxon>Neoaves</taxon>
        <taxon>Columbimorphae</taxon>
        <taxon>Pterocliformes</taxon>
        <taxon>Pteroclidae</taxon>
        <taxon>Pterocles</taxon>
    </lineage>
</organism>
<dbReference type="EMBL" id="VYZE01003242">
    <property type="protein sequence ID" value="NWU73213.1"/>
    <property type="molecule type" value="Genomic_DNA"/>
</dbReference>
<dbReference type="SMART" id="SM01189">
    <property type="entry name" value="ELM2"/>
    <property type="match status" value="1"/>
</dbReference>